<evidence type="ECO:0000313" key="2">
    <source>
        <dbReference type="Proteomes" id="UP000193587"/>
    </source>
</evidence>
<gene>
    <name evidence="1" type="ORF">B9H04_06255</name>
</gene>
<organism evidence="1 2">
    <name type="scientific">Halorubrum ezzemoulense DSM 17463</name>
    <dbReference type="NCBI Taxonomy" id="1121945"/>
    <lineage>
        <taxon>Archaea</taxon>
        <taxon>Methanobacteriati</taxon>
        <taxon>Methanobacteriota</taxon>
        <taxon>Stenosarchaea group</taxon>
        <taxon>Halobacteria</taxon>
        <taxon>Halobacteriales</taxon>
        <taxon>Haloferacaceae</taxon>
        <taxon>Halorubrum</taxon>
    </lineage>
</organism>
<evidence type="ECO:0000313" key="1">
    <source>
        <dbReference type="EMBL" id="OSP08414.1"/>
    </source>
</evidence>
<dbReference type="EMBL" id="NEDJ01000015">
    <property type="protein sequence ID" value="OSP08414.1"/>
    <property type="molecule type" value="Genomic_DNA"/>
</dbReference>
<reference evidence="1 2" key="1">
    <citation type="submission" date="2017-04" db="EMBL/GenBank/DDBJ databases">
        <title>MLSA of the genus Halorubrum.</title>
        <authorList>
            <person name="De La Haba R."/>
            <person name="Sanchez-Porro C."/>
            <person name="Infante-Dominguez C."/>
            <person name="Ventosa A."/>
        </authorList>
    </citation>
    <scope>NUCLEOTIDE SEQUENCE [LARGE SCALE GENOMIC DNA]</scope>
    <source>
        <strain evidence="1 2">DSM 17463</strain>
    </source>
</reference>
<dbReference type="AlphaFoldDB" id="A0A1X4H998"/>
<dbReference type="eggNOG" id="arCOG03977">
    <property type="taxonomic scope" value="Archaea"/>
</dbReference>
<dbReference type="Proteomes" id="UP000193587">
    <property type="component" value="Unassembled WGS sequence"/>
</dbReference>
<comment type="caution">
    <text evidence="1">The sequence shown here is derived from an EMBL/GenBank/DDBJ whole genome shotgun (WGS) entry which is preliminary data.</text>
</comment>
<name>A0A1X4H998_HALEZ</name>
<proteinExistence type="predicted"/>
<dbReference type="RefSeq" id="WP_085682544.1">
    <property type="nucleotide sequence ID" value="NZ_NEDJ01000015.1"/>
</dbReference>
<accession>A0A1X4H998</accession>
<sequence length="300" mass="32204">MNKLRPVAVAVVGTVVAVAAAYAVFAGVLVGSDVASYTSDGVTVPDLAYEDTLERADAAGYAVERVGSSGFHPTGIDDLDADLGPEYGAFRVTYDHASAARLWATFHAEEGITVVTLFPDDADGDLTVDDLPPEEWLVDRLALLFEMDEATAAAYVEEIETAVSTGDPTEPGASTPSVEVDEPVAFRAAYDDLTARATTVNATSTPGSGWHERVYHAGDERLGSAEFVLSRATVTREVDGYTYRVHVDYHGGVAVDAQTRATRTFEEDAVRAAFREMFVEIGVPPETADHLQFLYRGSVW</sequence>
<protein>
    <submittedName>
        <fullName evidence="1">Uncharacterized protein</fullName>
    </submittedName>
</protein>